<dbReference type="Proteomes" id="UP000266118">
    <property type="component" value="Chromosome"/>
</dbReference>
<dbReference type="EMBL" id="CP032489">
    <property type="protein sequence ID" value="AYD46472.1"/>
    <property type="molecule type" value="Genomic_DNA"/>
</dbReference>
<keyword evidence="3" id="KW-1185">Reference proteome</keyword>
<dbReference type="AlphaFoldDB" id="A0A386HLD3"/>
<dbReference type="InterPro" id="IPR036291">
    <property type="entry name" value="NAD(P)-bd_dom_sf"/>
</dbReference>
<dbReference type="InterPro" id="IPR051783">
    <property type="entry name" value="NAD(P)-dependent_oxidoreduct"/>
</dbReference>
<dbReference type="OrthoDB" id="596910at2"/>
<evidence type="ECO:0000259" key="1">
    <source>
        <dbReference type="Pfam" id="PF01370"/>
    </source>
</evidence>
<gene>
    <name evidence="2" type="ORF">D6B99_01885</name>
</gene>
<reference evidence="2 3" key="1">
    <citation type="submission" date="2018-09" db="EMBL/GenBank/DDBJ databases">
        <title>Arachidicoccus sp. nov., a bacterium isolated from soil.</title>
        <authorList>
            <person name="Weon H.-Y."/>
            <person name="Kwon S.-W."/>
            <person name="Lee S.A."/>
        </authorList>
    </citation>
    <scope>NUCLEOTIDE SEQUENCE [LARGE SCALE GENOMIC DNA]</scope>
    <source>
        <strain evidence="2 3">KIS59-12</strain>
    </source>
</reference>
<dbReference type="KEGG" id="ark:D6B99_01885"/>
<dbReference type="PANTHER" id="PTHR48079:SF6">
    <property type="entry name" value="NAD(P)-BINDING DOMAIN-CONTAINING PROTEIN-RELATED"/>
    <property type="match status" value="1"/>
</dbReference>
<accession>A0A386HLD3</accession>
<protein>
    <submittedName>
        <fullName evidence="2">NAD-dependent epimerase/dehydratase family protein</fullName>
    </submittedName>
</protein>
<dbReference type="PANTHER" id="PTHR48079">
    <property type="entry name" value="PROTEIN YEEZ"/>
    <property type="match status" value="1"/>
</dbReference>
<dbReference type="GO" id="GO:0004029">
    <property type="term" value="F:aldehyde dehydrogenase (NAD+) activity"/>
    <property type="evidence" value="ECO:0007669"/>
    <property type="project" value="TreeGrafter"/>
</dbReference>
<evidence type="ECO:0000313" key="2">
    <source>
        <dbReference type="EMBL" id="AYD46472.1"/>
    </source>
</evidence>
<name>A0A386HLD3_9BACT</name>
<organism evidence="2 3">
    <name type="scientific">Arachidicoccus soli</name>
    <dbReference type="NCBI Taxonomy" id="2341117"/>
    <lineage>
        <taxon>Bacteria</taxon>
        <taxon>Pseudomonadati</taxon>
        <taxon>Bacteroidota</taxon>
        <taxon>Chitinophagia</taxon>
        <taxon>Chitinophagales</taxon>
        <taxon>Chitinophagaceae</taxon>
        <taxon>Arachidicoccus</taxon>
    </lineage>
</organism>
<dbReference type="Pfam" id="PF01370">
    <property type="entry name" value="Epimerase"/>
    <property type="match status" value="1"/>
</dbReference>
<dbReference type="SUPFAM" id="SSF51735">
    <property type="entry name" value="NAD(P)-binding Rossmann-fold domains"/>
    <property type="match status" value="1"/>
</dbReference>
<dbReference type="InterPro" id="IPR001509">
    <property type="entry name" value="Epimerase_deHydtase"/>
</dbReference>
<dbReference type="Gene3D" id="3.40.50.720">
    <property type="entry name" value="NAD(P)-binding Rossmann-like Domain"/>
    <property type="match status" value="1"/>
</dbReference>
<sequence length="339" mass="38336">MNFSNIFVQLQNKETVLITGASGLVGRHLLNRLSHTDCHIIAICRDIPQDADPRFTWVSCDILDIITLQEVMKGVDKIYHCAAIVSFNPKMQKEILQINVEGTANVVNAALENSVKKMLHVSSVAAIGESEGENKIIHEALEWKKENASGYGMSKYFAEMEVWRGISEGLNAVIINPSVILGCADWDKGSAEIFKTVYNEFPWYTQGVHGFVDVKDVAKAAVILMNSDVLAERFILNGINISYKDLFFKIAKSFNKKAPHKEVTKFLSEIIWRIKYLQEKFTGKPSILNRRTARTAMAKVEYSSEKLKAFFPDFTYTNIDETVDRITKELQVKYALKVI</sequence>
<evidence type="ECO:0000313" key="3">
    <source>
        <dbReference type="Proteomes" id="UP000266118"/>
    </source>
</evidence>
<dbReference type="GO" id="GO:0005737">
    <property type="term" value="C:cytoplasm"/>
    <property type="evidence" value="ECO:0007669"/>
    <property type="project" value="TreeGrafter"/>
</dbReference>
<feature type="domain" description="NAD-dependent epimerase/dehydratase" evidence="1">
    <location>
        <begin position="16"/>
        <end position="227"/>
    </location>
</feature>
<proteinExistence type="predicted"/>